<sequence length="23" mass="2755">MFESKDWGWKNLPIESSKVFLRG</sequence>
<dbReference type="EMBL" id="LAZR01049575">
    <property type="protein sequence ID" value="KKK89340.1"/>
    <property type="molecule type" value="Genomic_DNA"/>
</dbReference>
<evidence type="ECO:0000313" key="1">
    <source>
        <dbReference type="EMBL" id="KKK89340.1"/>
    </source>
</evidence>
<comment type="caution">
    <text evidence="1">The sequence shown here is derived from an EMBL/GenBank/DDBJ whole genome shotgun (WGS) entry which is preliminary data.</text>
</comment>
<accession>A0A0F8ZTS0</accession>
<name>A0A0F8ZTS0_9ZZZZ</name>
<protein>
    <submittedName>
        <fullName evidence="1">Uncharacterized protein</fullName>
    </submittedName>
</protein>
<organism evidence="1">
    <name type="scientific">marine sediment metagenome</name>
    <dbReference type="NCBI Taxonomy" id="412755"/>
    <lineage>
        <taxon>unclassified sequences</taxon>
        <taxon>metagenomes</taxon>
        <taxon>ecological metagenomes</taxon>
    </lineage>
</organism>
<gene>
    <name evidence="1" type="ORF">LCGC14_2734120</name>
</gene>
<reference evidence="1" key="1">
    <citation type="journal article" date="2015" name="Nature">
        <title>Complex archaea that bridge the gap between prokaryotes and eukaryotes.</title>
        <authorList>
            <person name="Spang A."/>
            <person name="Saw J.H."/>
            <person name="Jorgensen S.L."/>
            <person name="Zaremba-Niedzwiedzka K."/>
            <person name="Martijn J."/>
            <person name="Lind A.E."/>
            <person name="van Eijk R."/>
            <person name="Schleper C."/>
            <person name="Guy L."/>
            <person name="Ettema T.J."/>
        </authorList>
    </citation>
    <scope>NUCLEOTIDE SEQUENCE</scope>
</reference>
<dbReference type="AlphaFoldDB" id="A0A0F8ZTS0"/>
<proteinExistence type="predicted"/>
<feature type="non-terminal residue" evidence="1">
    <location>
        <position position="23"/>
    </location>
</feature>